<dbReference type="RefSeq" id="WP_009812577.1">
    <property type="nucleotide sequence ID" value="NZ_CAXAXR010000014.1"/>
</dbReference>
<evidence type="ECO:0000313" key="2">
    <source>
        <dbReference type="EMBL" id="HAR51791.1"/>
    </source>
</evidence>
<feature type="transmembrane region" description="Helical" evidence="1">
    <location>
        <begin position="109"/>
        <end position="132"/>
    </location>
</feature>
<keyword evidence="1" id="KW-0812">Transmembrane</keyword>
<dbReference type="EMBL" id="DMVW01000082">
    <property type="protein sequence ID" value="HAR51791.1"/>
    <property type="molecule type" value="Genomic_DNA"/>
</dbReference>
<evidence type="ECO:0000313" key="3">
    <source>
        <dbReference type="Proteomes" id="UP000264719"/>
    </source>
</evidence>
<keyword evidence="1" id="KW-1133">Transmembrane helix</keyword>
<sequence length="179" mass="19832">MAERNTVRLWLMRGIFAAICGALIFWRLLPLDMLPARIAGPDIIVALSFAWVLRRPEYAPPLFIATILLMSDLLFQRPPGLWAALVLIACETLKQRASGLRDMGFLPEWLSVAGMALALWLAYRVVLAVFFVPQAPLSLTLMQLVATIAVYPIVVFVSTTLLGVRRVRPGDAESLGMRA</sequence>
<evidence type="ECO:0000256" key="1">
    <source>
        <dbReference type="SAM" id="Phobius"/>
    </source>
</evidence>
<feature type="transmembrane region" description="Helical" evidence="1">
    <location>
        <begin position="34"/>
        <end position="53"/>
    </location>
</feature>
<protein>
    <submittedName>
        <fullName evidence="2">Rod shape-determining protein MreD</fullName>
    </submittedName>
</protein>
<reference evidence="2 3" key="1">
    <citation type="journal article" date="2018" name="Nat. Biotechnol.">
        <title>A standardized bacterial taxonomy based on genome phylogeny substantially revises the tree of life.</title>
        <authorList>
            <person name="Parks D.H."/>
            <person name="Chuvochina M."/>
            <person name="Waite D.W."/>
            <person name="Rinke C."/>
            <person name="Skarshewski A."/>
            <person name="Chaumeil P.A."/>
            <person name="Hugenholtz P."/>
        </authorList>
    </citation>
    <scope>NUCLEOTIDE SEQUENCE [LARGE SCALE GENOMIC DNA]</scope>
    <source>
        <strain evidence="2">UBA9169</strain>
    </source>
</reference>
<accession>A0A348WB79</accession>
<gene>
    <name evidence="2" type="ORF">DCS45_07930</name>
</gene>
<feature type="transmembrane region" description="Helical" evidence="1">
    <location>
        <begin position="144"/>
        <end position="164"/>
    </location>
</feature>
<comment type="caution">
    <text evidence="2">The sequence shown here is derived from an EMBL/GenBank/DDBJ whole genome shotgun (WGS) entry which is preliminary data.</text>
</comment>
<organism evidence="2 3">
    <name type="scientific">Roseovarius nubinhibens</name>
    <dbReference type="NCBI Taxonomy" id="314263"/>
    <lineage>
        <taxon>Bacteria</taxon>
        <taxon>Pseudomonadati</taxon>
        <taxon>Pseudomonadota</taxon>
        <taxon>Alphaproteobacteria</taxon>
        <taxon>Rhodobacterales</taxon>
        <taxon>Roseobacteraceae</taxon>
        <taxon>Roseovarius</taxon>
    </lineage>
</organism>
<dbReference type="AlphaFoldDB" id="A0A348WB79"/>
<feature type="transmembrane region" description="Helical" evidence="1">
    <location>
        <begin position="7"/>
        <end position="28"/>
    </location>
</feature>
<dbReference type="Proteomes" id="UP000264719">
    <property type="component" value="Unassembled WGS sequence"/>
</dbReference>
<keyword evidence="1" id="KW-0472">Membrane</keyword>
<proteinExistence type="predicted"/>
<name>A0A348WB79_9RHOB</name>